<evidence type="ECO:0000256" key="1">
    <source>
        <dbReference type="SAM" id="Phobius"/>
    </source>
</evidence>
<dbReference type="RefSeq" id="WP_026667918.1">
    <property type="nucleotide sequence ID" value="NZ_FMUR01000013.1"/>
</dbReference>
<sequence length="194" mass="21507">MEKKFEIKDLITVGVFSALYFVVMFAVACFGFIPIFMVFTPFLCPLVAGIPLMLYFSKIKHFGMITITGTLIGIIMFVIGHPYPILLFCIGAGLLTEVILKMGNYQSIKHCVAGSAVFSLWFLGMVIAFFFSFREAYFASIVDGYGQEYVEAMKSYTPTWVFFAMIIMCLVGGAIGGLLGAKVLKKHFRKAGMA</sequence>
<dbReference type="EMBL" id="FMUR01000013">
    <property type="protein sequence ID" value="SCY34491.1"/>
    <property type="molecule type" value="Genomic_DNA"/>
</dbReference>
<gene>
    <name evidence="2" type="ORF">SAMN02910451_02267</name>
</gene>
<dbReference type="Proteomes" id="UP000183047">
    <property type="component" value="Unassembled WGS sequence"/>
</dbReference>
<reference evidence="3" key="1">
    <citation type="submission" date="2016-10" db="EMBL/GenBank/DDBJ databases">
        <authorList>
            <person name="Varghese N."/>
            <person name="Submissions S."/>
        </authorList>
    </citation>
    <scope>NUCLEOTIDE SEQUENCE [LARGE SCALE GENOMIC DNA]</scope>
    <source>
        <strain evidence="3">XBD2006</strain>
    </source>
</reference>
<dbReference type="AlphaFoldDB" id="A0A1G5F5W3"/>
<organism evidence="2 3">
    <name type="scientific">Butyrivibrio hungatei</name>
    <dbReference type="NCBI Taxonomy" id="185008"/>
    <lineage>
        <taxon>Bacteria</taxon>
        <taxon>Bacillati</taxon>
        <taxon>Bacillota</taxon>
        <taxon>Clostridia</taxon>
        <taxon>Lachnospirales</taxon>
        <taxon>Lachnospiraceae</taxon>
        <taxon>Butyrivibrio</taxon>
    </lineage>
</organism>
<accession>A0A1G5F5W3</accession>
<proteinExistence type="predicted"/>
<protein>
    <submittedName>
        <fullName evidence="2">Energy-coupling factor transport system substrate-specific component</fullName>
    </submittedName>
</protein>
<dbReference type="Pfam" id="PF09605">
    <property type="entry name" value="Trep_Strep"/>
    <property type="match status" value="1"/>
</dbReference>
<keyword evidence="1" id="KW-0472">Membrane</keyword>
<name>A0A1G5F5W3_9FIRM</name>
<keyword evidence="1" id="KW-0812">Transmembrane</keyword>
<dbReference type="PROSITE" id="PS51257">
    <property type="entry name" value="PROKAR_LIPOPROTEIN"/>
    <property type="match status" value="1"/>
</dbReference>
<keyword evidence="1" id="KW-1133">Transmembrane helix</keyword>
<evidence type="ECO:0000313" key="3">
    <source>
        <dbReference type="Proteomes" id="UP000183047"/>
    </source>
</evidence>
<feature type="transmembrane region" description="Helical" evidence="1">
    <location>
        <begin position="112"/>
        <end position="133"/>
    </location>
</feature>
<feature type="transmembrane region" description="Helical" evidence="1">
    <location>
        <begin position="39"/>
        <end position="55"/>
    </location>
</feature>
<dbReference type="NCBIfam" id="TIGR02185">
    <property type="entry name" value="Trep_Strep"/>
    <property type="match status" value="1"/>
</dbReference>
<keyword evidence="3" id="KW-1185">Reference proteome</keyword>
<dbReference type="OrthoDB" id="9781459at2"/>
<feature type="transmembrane region" description="Helical" evidence="1">
    <location>
        <begin position="160"/>
        <end position="181"/>
    </location>
</feature>
<feature type="transmembrane region" description="Helical" evidence="1">
    <location>
        <begin position="12"/>
        <end position="33"/>
    </location>
</feature>
<evidence type="ECO:0000313" key="2">
    <source>
        <dbReference type="EMBL" id="SCY34491.1"/>
    </source>
</evidence>
<dbReference type="InterPro" id="IPR011733">
    <property type="entry name" value="CHP02185_IM"/>
</dbReference>